<proteinExistence type="predicted"/>
<dbReference type="Pfam" id="PF03101">
    <property type="entry name" value="FAR1"/>
    <property type="match status" value="1"/>
</dbReference>
<dbReference type="EMBL" id="CAJVQB010003249">
    <property type="protein sequence ID" value="CAG8602409.1"/>
    <property type="molecule type" value="Genomic_DNA"/>
</dbReference>
<dbReference type="Gene3D" id="1.10.510.10">
    <property type="entry name" value="Transferase(Phosphotransferase) domain 1"/>
    <property type="match status" value="1"/>
</dbReference>
<dbReference type="PANTHER" id="PTHR44329">
    <property type="entry name" value="SERINE/THREONINE-PROTEIN KINASE TNNI3K-RELATED"/>
    <property type="match status" value="1"/>
</dbReference>
<sequence length="865" mass="102154">MFNKKLEDFIPYEKIIPILGEQSCEGVFSIIEPAEYNRIKVAVKKPRKINNKRKEISIDEIRKHDYFYCKNVINFRGITRSPNEIDCLVMDYAEKGNLHKYLSEHPLELDVKLKMSINIAEGLFECHRHKIMNLNINSENILVDKNLELKIGGFGYNINRDFDNEDFVRWAAPEKFSEDSQCKENPILSDIYSYGLVVWEIATNGKEKNDEIKSTKTSGNNDYLIYELEQIDTPNRLIKIIKDCCNSNPSMRSTLAKVILDLKKDWRLFLPRTHDDAKLPEYTSIQNCSDKDLTWEEIFMSPGKLNIEFLERGLRLMILKIEEHDSEFFTNYLKNDLSKDDNGLWLLFFESEKCDLEIDRIYYDKNCGFIQFKDDEKYSKLKFDSFGLDYKKINNESERSIINFRIIYEAGIIDKENSVQIMDPNEYKFEKQKIELRKKEFKDKAKNISTMYSSIEKHIDEAQYHQKIEGINLEMLKEKKNFNHEEWNKRLIWLSDRANYALFRFKLKKSNLALLNKYFFKDKYILNQPQLNDETELILYDKRLQFYVSSESLPAFKQIPDYLNVIISIVDDYDKTFHQHYSKYKEFQLKEYVYDNIKHKSMLQHKPLLVEDGLVDNEHAEGEYIKSKHMQNKCLEGKTFEPTKDEFKEVEHVEVDLVKRKAVEFVQSEHIEVELVEGKVVEDETQESEDIEIDQGTISFESNDETNAPVLGLEFEGLDLTKHHINQPIELLKGFVVNRYRVEYHKSHSTALNDYVKKRTYVCEKAGKYKPNKTNPLEQQRNKGSKKTDCKWHVNLSNPEASNFVYITLVDLEHNHILDADNIRFAMAFQKTNKFNFSLFLFILIDNNGKSRLGVQAFLSDETQE</sequence>
<evidence type="ECO:0000313" key="7">
    <source>
        <dbReference type="Proteomes" id="UP000789901"/>
    </source>
</evidence>
<dbReference type="InterPro" id="IPR000719">
    <property type="entry name" value="Prot_kinase_dom"/>
</dbReference>
<organism evidence="6 7">
    <name type="scientific">Gigaspora margarita</name>
    <dbReference type="NCBI Taxonomy" id="4874"/>
    <lineage>
        <taxon>Eukaryota</taxon>
        <taxon>Fungi</taxon>
        <taxon>Fungi incertae sedis</taxon>
        <taxon>Mucoromycota</taxon>
        <taxon>Glomeromycotina</taxon>
        <taxon>Glomeromycetes</taxon>
        <taxon>Diversisporales</taxon>
        <taxon>Gigasporaceae</taxon>
        <taxon>Gigaspora</taxon>
    </lineage>
</organism>
<dbReference type="InterPro" id="IPR011009">
    <property type="entry name" value="Kinase-like_dom_sf"/>
</dbReference>
<evidence type="ECO:0000256" key="1">
    <source>
        <dbReference type="ARBA" id="ARBA00022679"/>
    </source>
</evidence>
<accession>A0ABN7UI32</accession>
<dbReference type="InterPro" id="IPR004330">
    <property type="entry name" value="FAR1_DNA_bnd_dom"/>
</dbReference>
<dbReference type="PROSITE" id="PS50011">
    <property type="entry name" value="PROTEIN_KINASE_DOM"/>
    <property type="match status" value="1"/>
</dbReference>
<comment type="caution">
    <text evidence="6">The sequence shown here is derived from an EMBL/GenBank/DDBJ whole genome shotgun (WGS) entry which is preliminary data.</text>
</comment>
<reference evidence="6 7" key="1">
    <citation type="submission" date="2021-06" db="EMBL/GenBank/DDBJ databases">
        <authorList>
            <person name="Kallberg Y."/>
            <person name="Tangrot J."/>
            <person name="Rosling A."/>
        </authorList>
    </citation>
    <scope>NUCLEOTIDE SEQUENCE [LARGE SCALE GENOMIC DNA]</scope>
    <source>
        <strain evidence="6 7">120-4 pot B 10/14</strain>
    </source>
</reference>
<feature type="domain" description="Protein kinase" evidence="5">
    <location>
        <begin position="13"/>
        <end position="270"/>
    </location>
</feature>
<keyword evidence="2" id="KW-0547">Nucleotide-binding</keyword>
<feature type="non-terminal residue" evidence="6">
    <location>
        <position position="865"/>
    </location>
</feature>
<evidence type="ECO:0000256" key="4">
    <source>
        <dbReference type="ARBA" id="ARBA00022840"/>
    </source>
</evidence>
<keyword evidence="3" id="KW-0418">Kinase</keyword>
<dbReference type="PANTHER" id="PTHR44329:SF288">
    <property type="entry name" value="MITOGEN-ACTIVATED PROTEIN KINASE KINASE KINASE 20"/>
    <property type="match status" value="1"/>
</dbReference>
<dbReference type="Pfam" id="PF07714">
    <property type="entry name" value="PK_Tyr_Ser-Thr"/>
    <property type="match status" value="1"/>
</dbReference>
<keyword evidence="1" id="KW-0808">Transferase</keyword>
<keyword evidence="4" id="KW-0067">ATP-binding</keyword>
<gene>
    <name evidence="6" type="ORF">GMARGA_LOCUS6952</name>
</gene>
<protein>
    <submittedName>
        <fullName evidence="6">31799_t:CDS:1</fullName>
    </submittedName>
</protein>
<evidence type="ECO:0000259" key="5">
    <source>
        <dbReference type="PROSITE" id="PS50011"/>
    </source>
</evidence>
<name>A0ABN7UI32_GIGMA</name>
<evidence type="ECO:0000313" key="6">
    <source>
        <dbReference type="EMBL" id="CAG8602409.1"/>
    </source>
</evidence>
<keyword evidence="7" id="KW-1185">Reference proteome</keyword>
<dbReference type="SUPFAM" id="SSF56112">
    <property type="entry name" value="Protein kinase-like (PK-like)"/>
    <property type="match status" value="1"/>
</dbReference>
<dbReference type="InterPro" id="IPR001245">
    <property type="entry name" value="Ser-Thr/Tyr_kinase_cat_dom"/>
</dbReference>
<evidence type="ECO:0000256" key="3">
    <source>
        <dbReference type="ARBA" id="ARBA00022777"/>
    </source>
</evidence>
<dbReference type="InterPro" id="IPR051681">
    <property type="entry name" value="Ser/Thr_Kinases-Pseudokinases"/>
</dbReference>
<dbReference type="Proteomes" id="UP000789901">
    <property type="component" value="Unassembled WGS sequence"/>
</dbReference>
<evidence type="ECO:0000256" key="2">
    <source>
        <dbReference type="ARBA" id="ARBA00022741"/>
    </source>
</evidence>